<feature type="domain" description="J" evidence="2">
    <location>
        <begin position="6"/>
        <end position="67"/>
    </location>
</feature>
<dbReference type="PROSITE" id="PS50076">
    <property type="entry name" value="DNAJ_2"/>
    <property type="match status" value="1"/>
</dbReference>
<dbReference type="PROSITE" id="PS00636">
    <property type="entry name" value="DNAJ_1"/>
    <property type="match status" value="1"/>
</dbReference>
<dbReference type="PANTHER" id="PTHR44825">
    <property type="match status" value="1"/>
</dbReference>
<name>A0A813KIN0_POLGL</name>
<proteinExistence type="predicted"/>
<evidence type="ECO:0000313" key="4">
    <source>
        <dbReference type="Proteomes" id="UP000626109"/>
    </source>
</evidence>
<dbReference type="Pfam" id="PF00226">
    <property type="entry name" value="DnaJ"/>
    <property type="match status" value="1"/>
</dbReference>
<dbReference type="Proteomes" id="UP000626109">
    <property type="component" value="Unassembled WGS sequence"/>
</dbReference>
<evidence type="ECO:0000259" key="2">
    <source>
        <dbReference type="PROSITE" id="PS50076"/>
    </source>
</evidence>
<accession>A0A813KIN0</accession>
<comment type="caution">
    <text evidence="3">The sequence shown here is derived from an EMBL/GenBank/DDBJ whole genome shotgun (WGS) entry which is preliminary data.</text>
</comment>
<dbReference type="AlphaFoldDB" id="A0A813KIN0"/>
<dbReference type="CDD" id="cd06257">
    <property type="entry name" value="DnaJ"/>
    <property type="match status" value="1"/>
</dbReference>
<organism evidence="3 4">
    <name type="scientific">Polarella glacialis</name>
    <name type="common">Dinoflagellate</name>
    <dbReference type="NCBI Taxonomy" id="89957"/>
    <lineage>
        <taxon>Eukaryota</taxon>
        <taxon>Sar</taxon>
        <taxon>Alveolata</taxon>
        <taxon>Dinophyceae</taxon>
        <taxon>Suessiales</taxon>
        <taxon>Suessiaceae</taxon>
        <taxon>Polarella</taxon>
    </lineage>
</organism>
<feature type="compositionally biased region" description="Basic and acidic residues" evidence="1">
    <location>
        <begin position="78"/>
        <end position="88"/>
    </location>
</feature>
<gene>
    <name evidence="3" type="ORF">PGLA2088_LOCUS32197</name>
</gene>
<dbReference type="InterPro" id="IPR001623">
    <property type="entry name" value="DnaJ_domain"/>
</dbReference>
<dbReference type="InterPro" id="IPR052763">
    <property type="entry name" value="DnaJ_C4"/>
</dbReference>
<feature type="region of interest" description="Disordered" evidence="1">
    <location>
        <begin position="65"/>
        <end position="203"/>
    </location>
</feature>
<feature type="region of interest" description="Disordered" evidence="1">
    <location>
        <begin position="250"/>
        <end position="283"/>
    </location>
</feature>
<feature type="compositionally biased region" description="Low complexity" evidence="1">
    <location>
        <begin position="122"/>
        <end position="138"/>
    </location>
</feature>
<dbReference type="SMART" id="SM00271">
    <property type="entry name" value="DnaJ"/>
    <property type="match status" value="1"/>
</dbReference>
<feature type="compositionally biased region" description="Polar residues" evidence="1">
    <location>
        <begin position="261"/>
        <end position="272"/>
    </location>
</feature>
<sequence>MVECLSLYQVLGCEQGALFTELRICFKRRALSVHPDKGGSKEAFQQVLAAFETLADPVARASYDRRHTAAVQPATTTRAERTDAEAEGGRGIQKRKRRRTGEDKSTSSAPGGAATPHEEPQPKQQQPQPQAKQSTSASSRDRPCQKQDDSTPAVQTQEPEVEKAPSLAEQAPADQQQQQQQVKKAPSLAEQAPAGQKSRRAAPVSEELLFEKLRQLLQRLPPAFRKAVIGEIPQNMRRALELWMLDRRTQATRSDPEVSQKLCQRSGDCSENTSEDSSHESSECNGAEADCALALCDATAACRDAAREEVISMSDDSSDMSEQEPEDAHVVFSGASVPDRVAAEGSWRSGHGRAGVRGIVNVHDTSYAACQRIGILRFSSRVVPDLATALDHLAIITVLKQRAQHVVLDGDNFEDCMRRGLVETKSEVGVEAMEDVGLKFSLTLNKSYWIGHTQVVTPRTACLETALAYRRQFEQLQQALRHRGVVRRGLLNRLSIADLQDNWHRFSALYIEACCGLGEAANFDTSSPKSRQAVAKRLAALVEANSDHRDKQLRAWNCQHMLQEERLQRQAERTERHALLRDARTERHALLRDRRAMSREDRDEARRRKLPSELVKNVVRRWERLQSRLQSQRRRQEAAVLQQELAKQRAAARVEFAKQRAAARVELRRCRTEREEWWRWMNRRDLTMADLLGQRAV</sequence>
<dbReference type="PANTHER" id="PTHR44825:SF1">
    <property type="entry name" value="DNAJ HOMOLOG SUBFAMILY C MEMBER 4"/>
    <property type="match status" value="1"/>
</dbReference>
<dbReference type="Gene3D" id="1.10.287.110">
    <property type="entry name" value="DnaJ domain"/>
    <property type="match status" value="1"/>
</dbReference>
<evidence type="ECO:0000313" key="3">
    <source>
        <dbReference type="EMBL" id="CAE8701863.1"/>
    </source>
</evidence>
<feature type="compositionally biased region" description="Basic and acidic residues" evidence="1">
    <location>
        <begin position="139"/>
        <end position="149"/>
    </location>
</feature>
<dbReference type="EMBL" id="CAJNNW010029914">
    <property type="protein sequence ID" value="CAE8701863.1"/>
    <property type="molecule type" value="Genomic_DNA"/>
</dbReference>
<dbReference type="InterPro" id="IPR018253">
    <property type="entry name" value="DnaJ_domain_CS"/>
</dbReference>
<dbReference type="InterPro" id="IPR036869">
    <property type="entry name" value="J_dom_sf"/>
</dbReference>
<evidence type="ECO:0000256" key="1">
    <source>
        <dbReference type="SAM" id="MobiDB-lite"/>
    </source>
</evidence>
<dbReference type="SUPFAM" id="SSF46565">
    <property type="entry name" value="Chaperone J-domain"/>
    <property type="match status" value="1"/>
</dbReference>
<reference evidence="3" key="1">
    <citation type="submission" date="2021-02" db="EMBL/GenBank/DDBJ databases">
        <authorList>
            <person name="Dougan E. K."/>
            <person name="Rhodes N."/>
            <person name="Thang M."/>
            <person name="Chan C."/>
        </authorList>
    </citation>
    <scope>NUCLEOTIDE SEQUENCE</scope>
</reference>
<protein>
    <recommendedName>
        <fullName evidence="2">J domain-containing protein</fullName>
    </recommendedName>
</protein>